<evidence type="ECO:0000256" key="1">
    <source>
        <dbReference type="ARBA" id="ARBA00005686"/>
    </source>
</evidence>
<comment type="function">
    <text evidence="2">Involved in fatty acylation of protoxin at internal lysine residues, thereby converting it to the active toxin.</text>
</comment>
<keyword evidence="4" id="KW-1185">Reference proteome</keyword>
<dbReference type="OrthoDB" id="5431564at2"/>
<dbReference type="EMBL" id="QGNA01000003">
    <property type="protein sequence ID" value="PWS36092.1"/>
    <property type="molecule type" value="Genomic_DNA"/>
</dbReference>
<gene>
    <name evidence="3" type="ORF">DFH01_12865</name>
</gene>
<evidence type="ECO:0000313" key="3">
    <source>
        <dbReference type="EMBL" id="PWS36092.1"/>
    </source>
</evidence>
<keyword evidence="2 3" id="KW-0012">Acyltransferase</keyword>
<evidence type="ECO:0000256" key="2">
    <source>
        <dbReference type="RuleBase" id="RU368102"/>
    </source>
</evidence>
<dbReference type="Pfam" id="PF02794">
    <property type="entry name" value="HlyC"/>
    <property type="match status" value="1"/>
</dbReference>
<dbReference type="Proteomes" id="UP000245765">
    <property type="component" value="Unassembled WGS sequence"/>
</dbReference>
<keyword evidence="2" id="KW-0963">Cytoplasm</keyword>
<dbReference type="GO" id="GO:0005737">
    <property type="term" value="C:cytoplasm"/>
    <property type="evidence" value="ECO:0007669"/>
    <property type="project" value="UniProtKB-SubCell"/>
</dbReference>
<dbReference type="AlphaFoldDB" id="A0A317FCD8"/>
<protein>
    <recommendedName>
        <fullName evidence="2">RTX toxin-activating lysine-acyltransferase</fullName>
        <ecNumber evidence="2">2.3.1.-</ecNumber>
    </recommendedName>
</protein>
<keyword evidence="2" id="KW-0204">Cytolysis</keyword>
<comment type="subcellular location">
    <subcellularLocation>
        <location evidence="2">Cytoplasm</location>
    </subcellularLocation>
</comment>
<accession>A0A317FCD8</accession>
<reference evidence="4" key="1">
    <citation type="submission" date="2018-05" db="EMBL/GenBank/DDBJ databases">
        <authorList>
            <person name="Du Z."/>
            <person name="Wang X."/>
        </authorList>
    </citation>
    <scope>NUCLEOTIDE SEQUENCE [LARGE SCALE GENOMIC DNA]</scope>
    <source>
        <strain evidence="4">CQN31</strain>
    </source>
</reference>
<sequence>MNAGTNDSAEGSAAAGAAAAQQLDPEVARKIAQVRSAVRENFGKAVMAMMMLPRYRSQMLADLQHLVLDPMLRDRLAIAYPPKSDAAPAPDMAGFAIWASVSEEVDARIREQVKAGVFPVRLKGEDWTSGPINWLLDVVATDKATTAAVIASFRQVAKSGELRLHPLITRLVEPELLEKMGARKTEPAAQPG</sequence>
<comment type="similarity">
    <text evidence="1 2">Belongs to the RTX toxin acyltransferase family.</text>
</comment>
<dbReference type="RefSeq" id="WP_109870886.1">
    <property type="nucleotide sequence ID" value="NZ_QGNA01000003.1"/>
</dbReference>
<name>A0A317FCD8_9PROT</name>
<dbReference type="GO" id="GO:0031640">
    <property type="term" value="P:killing of cells of another organism"/>
    <property type="evidence" value="ECO:0007669"/>
    <property type="project" value="UniProtKB-KW"/>
</dbReference>
<comment type="caution">
    <text evidence="3">The sequence shown here is derived from an EMBL/GenBank/DDBJ whole genome shotgun (WGS) entry which is preliminary data.</text>
</comment>
<organism evidence="3 4">
    <name type="scientific">Falsiroseomonas bella</name>
    <dbReference type="NCBI Taxonomy" id="2184016"/>
    <lineage>
        <taxon>Bacteria</taxon>
        <taxon>Pseudomonadati</taxon>
        <taxon>Pseudomonadota</taxon>
        <taxon>Alphaproteobacteria</taxon>
        <taxon>Acetobacterales</taxon>
        <taxon>Roseomonadaceae</taxon>
        <taxon>Falsiroseomonas</taxon>
    </lineage>
</organism>
<proteinExistence type="inferred from homology"/>
<keyword evidence="2 3" id="KW-0808">Transferase</keyword>
<dbReference type="GO" id="GO:0016746">
    <property type="term" value="F:acyltransferase activity"/>
    <property type="evidence" value="ECO:0007669"/>
    <property type="project" value="UniProtKB-UniRule"/>
</dbReference>
<dbReference type="InterPro" id="IPR003996">
    <property type="entry name" value="RTX_toxin-activating_protC_bac"/>
</dbReference>
<dbReference type="EC" id="2.3.1.-" evidence="2"/>
<dbReference type="GO" id="GO:0009404">
    <property type="term" value="P:toxin metabolic process"/>
    <property type="evidence" value="ECO:0007669"/>
    <property type="project" value="UniProtKB-UniRule"/>
</dbReference>
<evidence type="ECO:0000313" key="4">
    <source>
        <dbReference type="Proteomes" id="UP000245765"/>
    </source>
</evidence>